<dbReference type="AlphaFoldDB" id="A0AAW0XHU1"/>
<comment type="similarity">
    <text evidence="1">Belongs to the importin alpha family.</text>
</comment>
<dbReference type="InterPro" id="IPR011989">
    <property type="entry name" value="ARM-like"/>
</dbReference>
<feature type="repeat" description="ARM" evidence="5">
    <location>
        <begin position="2"/>
        <end position="44"/>
    </location>
</feature>
<keyword evidence="7" id="KW-1185">Reference proteome</keyword>
<keyword evidence="3" id="KW-0653">Protein transport</keyword>
<evidence type="ECO:0000256" key="3">
    <source>
        <dbReference type="ARBA" id="ARBA00022927"/>
    </source>
</evidence>
<sequence length="102" mass="11608">EGLVPILIRLLGNEMSNVREQAAWALGNIAGDGQKYRNLLLREGILMPLLDTLRDVLRIPVSLVRVSTWVLSNLLRYKEYKMTPEERTVCVTIINSLLTFPD</sequence>
<feature type="non-terminal residue" evidence="6">
    <location>
        <position position="102"/>
    </location>
</feature>
<dbReference type="PROSITE" id="PS50176">
    <property type="entry name" value="ARM_REPEAT"/>
    <property type="match status" value="1"/>
</dbReference>
<dbReference type="PROSITE" id="PS50077">
    <property type="entry name" value="HEAT_REPEAT"/>
    <property type="match status" value="1"/>
</dbReference>
<evidence type="ECO:0000256" key="5">
    <source>
        <dbReference type="PROSITE-ProRule" id="PRU00259"/>
    </source>
</evidence>
<dbReference type="InterPro" id="IPR000225">
    <property type="entry name" value="Armadillo"/>
</dbReference>
<dbReference type="InterPro" id="IPR021133">
    <property type="entry name" value="HEAT_type_2"/>
</dbReference>
<dbReference type="PANTHER" id="PTHR23316">
    <property type="entry name" value="IMPORTIN ALPHA"/>
    <property type="match status" value="1"/>
</dbReference>
<dbReference type="EMBL" id="JARKIK010000038">
    <property type="protein sequence ID" value="KAK8738816.1"/>
    <property type="molecule type" value="Genomic_DNA"/>
</dbReference>
<dbReference type="SUPFAM" id="SSF48371">
    <property type="entry name" value="ARM repeat"/>
    <property type="match status" value="1"/>
</dbReference>
<protein>
    <recommendedName>
        <fullName evidence="8">Importin alpha</fullName>
    </recommendedName>
</protein>
<proteinExistence type="inferred from homology"/>
<evidence type="ECO:0000256" key="4">
    <source>
        <dbReference type="PROSITE-ProRule" id="PRU00103"/>
    </source>
</evidence>
<evidence type="ECO:0000313" key="7">
    <source>
        <dbReference type="Proteomes" id="UP001445076"/>
    </source>
</evidence>
<evidence type="ECO:0000256" key="1">
    <source>
        <dbReference type="ARBA" id="ARBA00010394"/>
    </source>
</evidence>
<evidence type="ECO:0000313" key="6">
    <source>
        <dbReference type="EMBL" id="KAK8738816.1"/>
    </source>
</evidence>
<comment type="caution">
    <text evidence="6">The sequence shown here is derived from an EMBL/GenBank/DDBJ whole genome shotgun (WGS) entry which is preliminary data.</text>
</comment>
<feature type="non-terminal residue" evidence="6">
    <location>
        <position position="1"/>
    </location>
</feature>
<reference evidence="6 7" key="1">
    <citation type="journal article" date="2024" name="BMC Genomics">
        <title>Genome assembly of redclaw crayfish (Cherax quadricarinatus) provides insights into its immune adaptation and hypoxia tolerance.</title>
        <authorList>
            <person name="Liu Z."/>
            <person name="Zheng J."/>
            <person name="Li H."/>
            <person name="Fang K."/>
            <person name="Wang S."/>
            <person name="He J."/>
            <person name="Zhou D."/>
            <person name="Weng S."/>
            <person name="Chi M."/>
            <person name="Gu Z."/>
            <person name="He J."/>
            <person name="Li F."/>
            <person name="Wang M."/>
        </authorList>
    </citation>
    <scope>NUCLEOTIDE SEQUENCE [LARGE SCALE GENOMIC DNA]</scope>
    <source>
        <strain evidence="6">ZL_2023a</strain>
    </source>
</reference>
<dbReference type="InterPro" id="IPR016024">
    <property type="entry name" value="ARM-type_fold"/>
</dbReference>
<organism evidence="6 7">
    <name type="scientific">Cherax quadricarinatus</name>
    <name type="common">Australian red claw crayfish</name>
    <dbReference type="NCBI Taxonomy" id="27406"/>
    <lineage>
        <taxon>Eukaryota</taxon>
        <taxon>Metazoa</taxon>
        <taxon>Ecdysozoa</taxon>
        <taxon>Arthropoda</taxon>
        <taxon>Crustacea</taxon>
        <taxon>Multicrustacea</taxon>
        <taxon>Malacostraca</taxon>
        <taxon>Eumalacostraca</taxon>
        <taxon>Eucarida</taxon>
        <taxon>Decapoda</taxon>
        <taxon>Pleocyemata</taxon>
        <taxon>Astacidea</taxon>
        <taxon>Parastacoidea</taxon>
        <taxon>Parastacidae</taxon>
        <taxon>Cherax</taxon>
    </lineage>
</organism>
<dbReference type="Gene3D" id="1.25.10.10">
    <property type="entry name" value="Leucine-rich Repeat Variant"/>
    <property type="match status" value="1"/>
</dbReference>
<evidence type="ECO:0008006" key="8">
    <source>
        <dbReference type="Google" id="ProtNLM"/>
    </source>
</evidence>
<dbReference type="Proteomes" id="UP001445076">
    <property type="component" value="Unassembled WGS sequence"/>
</dbReference>
<dbReference type="Pfam" id="PF00514">
    <property type="entry name" value="Arm"/>
    <property type="match status" value="1"/>
</dbReference>
<dbReference type="GO" id="GO:0015031">
    <property type="term" value="P:protein transport"/>
    <property type="evidence" value="ECO:0007669"/>
    <property type="project" value="UniProtKB-KW"/>
</dbReference>
<name>A0AAW0XHU1_CHEQU</name>
<gene>
    <name evidence="6" type="ORF">OTU49_003690</name>
</gene>
<evidence type="ECO:0000256" key="2">
    <source>
        <dbReference type="ARBA" id="ARBA00022448"/>
    </source>
</evidence>
<accession>A0AAW0XHU1</accession>
<dbReference type="SMART" id="SM00185">
    <property type="entry name" value="ARM"/>
    <property type="match status" value="2"/>
</dbReference>
<keyword evidence="2" id="KW-0813">Transport</keyword>
<feature type="repeat" description="HEAT" evidence="4">
    <location>
        <begin position="3"/>
        <end position="30"/>
    </location>
</feature>